<feature type="region of interest" description="Disordered" evidence="2">
    <location>
        <begin position="102"/>
        <end position="127"/>
    </location>
</feature>
<dbReference type="PANTHER" id="PTHR15854:SF4">
    <property type="entry name" value="PEROXYNITRITE ISOMERASE THAP4"/>
    <property type="match status" value="1"/>
</dbReference>
<reference evidence="4 5" key="1">
    <citation type="submission" date="2019-05" db="EMBL/GenBank/DDBJ databases">
        <title>Georgenia *** sp. nov., and Georgenia *** sp. nov., isolated from the intestinal contents of plateau pika (Ochotona curzoniae) in the Qinghai-Tibet plateau of China.</title>
        <authorList>
            <person name="Tian Z."/>
        </authorList>
    </citation>
    <scope>NUCLEOTIDE SEQUENCE [LARGE SCALE GENOMIC DNA]</scope>
    <source>
        <strain evidence="4 5">Z443</strain>
    </source>
</reference>
<evidence type="ECO:0000313" key="5">
    <source>
        <dbReference type="Proteomes" id="UP000314616"/>
    </source>
</evidence>
<feature type="short sequence motif" description="GXWXGXG" evidence="1">
    <location>
        <begin position="21"/>
        <end position="27"/>
    </location>
</feature>
<dbReference type="KEGG" id="gyu:FE374_16695"/>
<sequence>MAFTIPDDLAPECYPLAWLLGRWRGFGMLGYPGVDEQAFVQEIVFDHDGGPYLRAVTTIWLADTTRSGEISQEMTGTQGAAALTPGQLWSTETSYWRPVVEPTSPAVGNGAGASGATPGQEGAGNAAGRVTTAPELTGAGAPAPDATELEVLVADPSGHLSVYVGAVRGPRVDLSTDAVVRTVTAAEMSGATRMYGLVQHDLLWAMDLAAFGRELQSYASGRLSRKE</sequence>
<evidence type="ECO:0000256" key="2">
    <source>
        <dbReference type="SAM" id="MobiDB-lite"/>
    </source>
</evidence>
<dbReference type="SUPFAM" id="SSF50814">
    <property type="entry name" value="Lipocalins"/>
    <property type="match status" value="1"/>
</dbReference>
<dbReference type="PANTHER" id="PTHR15854">
    <property type="entry name" value="THAP4 PROTEIN"/>
    <property type="match status" value="1"/>
</dbReference>
<dbReference type="AlphaFoldDB" id="A0A5B8CCZ2"/>
<dbReference type="CDD" id="cd07828">
    <property type="entry name" value="lipocalin_heme-bd-THAP4-like"/>
    <property type="match status" value="1"/>
</dbReference>
<comment type="similarity">
    <text evidence="1">Belongs to the nitrobindin family.</text>
</comment>
<comment type="caution">
    <text evidence="1">Lacks the conserved His residue that binds heme iron in the nitrobindin family.</text>
</comment>
<proteinExistence type="inferred from homology"/>
<dbReference type="OrthoDB" id="4804006at2"/>
<dbReference type="EMBL" id="CP040915">
    <property type="protein sequence ID" value="QDC26036.1"/>
    <property type="molecule type" value="Genomic_DNA"/>
</dbReference>
<feature type="domain" description="THAP4-like heme-binding" evidence="3">
    <location>
        <begin position="13"/>
        <end position="225"/>
    </location>
</feature>
<organism evidence="4 5">
    <name type="scientific">Georgenia yuyongxinii</name>
    <dbReference type="NCBI Taxonomy" id="2589797"/>
    <lineage>
        <taxon>Bacteria</taxon>
        <taxon>Bacillati</taxon>
        <taxon>Actinomycetota</taxon>
        <taxon>Actinomycetes</taxon>
        <taxon>Micrococcales</taxon>
        <taxon>Bogoriellaceae</taxon>
        <taxon>Georgenia</taxon>
    </lineage>
</organism>
<accession>A0A5B8CCZ2</accession>
<dbReference type="InterPro" id="IPR014878">
    <property type="entry name" value="THAP4-like_heme-bd"/>
</dbReference>
<dbReference type="InterPro" id="IPR012674">
    <property type="entry name" value="Calycin"/>
</dbReference>
<dbReference type="Gene3D" id="2.40.128.20">
    <property type="match status" value="1"/>
</dbReference>
<gene>
    <name evidence="4" type="ORF">FE374_16695</name>
</gene>
<dbReference type="HAMAP" id="MF_01297">
    <property type="entry name" value="nitrobindin"/>
    <property type="match status" value="1"/>
</dbReference>
<evidence type="ECO:0000256" key="1">
    <source>
        <dbReference type="HAMAP-Rule" id="MF_01297"/>
    </source>
</evidence>
<dbReference type="Proteomes" id="UP000314616">
    <property type="component" value="Chromosome"/>
</dbReference>
<evidence type="ECO:0000313" key="4">
    <source>
        <dbReference type="EMBL" id="QDC26036.1"/>
    </source>
</evidence>
<comment type="caution">
    <text evidence="1">Lacks conserved residue(s) required for the propagation of feature annotation.</text>
</comment>
<name>A0A5B8CCZ2_9MICO</name>
<protein>
    <recommendedName>
        <fullName evidence="1">Ferric nitrobindin-like protein</fullName>
    </recommendedName>
</protein>
<dbReference type="InterPro" id="IPR022939">
    <property type="entry name" value="Nb(III)_bact/plant"/>
</dbReference>
<dbReference type="Pfam" id="PF08768">
    <property type="entry name" value="THAP4_heme-bd"/>
    <property type="match status" value="1"/>
</dbReference>
<dbReference type="RefSeq" id="WP_139930368.1">
    <property type="nucleotide sequence ID" value="NZ_CP040915.1"/>
</dbReference>
<evidence type="ECO:0000259" key="3">
    <source>
        <dbReference type="Pfam" id="PF08768"/>
    </source>
</evidence>
<dbReference type="InterPro" id="IPR045165">
    <property type="entry name" value="Nitrobindin"/>
</dbReference>